<feature type="domain" description="3'-5' exonuclease" evidence="1">
    <location>
        <begin position="41"/>
        <end position="199"/>
    </location>
</feature>
<dbReference type="GO" id="GO:0003676">
    <property type="term" value="F:nucleic acid binding"/>
    <property type="evidence" value="ECO:0007669"/>
    <property type="project" value="InterPro"/>
</dbReference>
<proteinExistence type="predicted"/>
<dbReference type="InterPro" id="IPR036397">
    <property type="entry name" value="RNaseH_sf"/>
</dbReference>
<dbReference type="AlphaFoldDB" id="A0A813BRF0"/>
<dbReference type="GO" id="GO:0008408">
    <property type="term" value="F:3'-5' exonuclease activity"/>
    <property type="evidence" value="ECO:0007669"/>
    <property type="project" value="InterPro"/>
</dbReference>
<keyword evidence="3" id="KW-1185">Reference proteome</keyword>
<dbReference type="InterPro" id="IPR012337">
    <property type="entry name" value="RNaseH-like_sf"/>
</dbReference>
<protein>
    <submittedName>
        <fullName evidence="2">PPEF2 protein</fullName>
    </submittedName>
</protein>
<name>A0A813BRF0_9DINO</name>
<evidence type="ECO:0000313" key="3">
    <source>
        <dbReference type="Proteomes" id="UP000601435"/>
    </source>
</evidence>
<reference evidence="2" key="1">
    <citation type="submission" date="2021-02" db="EMBL/GenBank/DDBJ databases">
        <authorList>
            <person name="Dougan E. K."/>
            <person name="Rhodes N."/>
            <person name="Thang M."/>
            <person name="Chan C."/>
        </authorList>
    </citation>
    <scope>NUCLEOTIDE SEQUENCE</scope>
</reference>
<gene>
    <name evidence="2" type="primary">PPEF2</name>
    <name evidence="2" type="ORF">SNEC2469_LOCUS31529</name>
</gene>
<accession>A0A813BRF0</accession>
<comment type="caution">
    <text evidence="2">The sequence shown here is derived from an EMBL/GenBank/DDBJ whole genome shotgun (WGS) entry which is preliminary data.</text>
</comment>
<sequence length="234" mass="25118">MAKQLENEMVKAGVAVLVVDPNTGNNETAAIYDRLRQSIPSNGSSIGLDCEGTDGHKGHLGPLMVQVASRTVAVVEVPVAAGEYSGQLRELLADKDIQKIVCQGKEDILSLRRCRPSMEVLGPVVDLQDMTRLPKNPTPGLAAILSEGDPERVAWSKQSFKKKGWWGLESSEDMLEEPGFVSYAAADAWGTLLAYEQLTGQAPSKPARLEIVGEVLGSCLFAMCVLKFCGVSST</sequence>
<dbReference type="Proteomes" id="UP000601435">
    <property type="component" value="Unassembled WGS sequence"/>
</dbReference>
<evidence type="ECO:0000313" key="2">
    <source>
        <dbReference type="EMBL" id="CAE7918217.1"/>
    </source>
</evidence>
<dbReference type="Pfam" id="PF01612">
    <property type="entry name" value="DNA_pol_A_exo1"/>
    <property type="match status" value="1"/>
</dbReference>
<dbReference type="OrthoDB" id="437030at2759"/>
<dbReference type="GO" id="GO:0006139">
    <property type="term" value="P:nucleobase-containing compound metabolic process"/>
    <property type="evidence" value="ECO:0007669"/>
    <property type="project" value="InterPro"/>
</dbReference>
<dbReference type="EMBL" id="CAJNJA010076685">
    <property type="protein sequence ID" value="CAE7918217.1"/>
    <property type="molecule type" value="Genomic_DNA"/>
</dbReference>
<evidence type="ECO:0000259" key="1">
    <source>
        <dbReference type="Pfam" id="PF01612"/>
    </source>
</evidence>
<dbReference type="Gene3D" id="3.30.420.10">
    <property type="entry name" value="Ribonuclease H-like superfamily/Ribonuclease H"/>
    <property type="match status" value="1"/>
</dbReference>
<dbReference type="InterPro" id="IPR002562">
    <property type="entry name" value="3'-5'_exonuclease_dom"/>
</dbReference>
<dbReference type="SUPFAM" id="SSF53098">
    <property type="entry name" value="Ribonuclease H-like"/>
    <property type="match status" value="1"/>
</dbReference>
<organism evidence="2 3">
    <name type="scientific">Symbiodinium necroappetens</name>
    <dbReference type="NCBI Taxonomy" id="1628268"/>
    <lineage>
        <taxon>Eukaryota</taxon>
        <taxon>Sar</taxon>
        <taxon>Alveolata</taxon>
        <taxon>Dinophyceae</taxon>
        <taxon>Suessiales</taxon>
        <taxon>Symbiodiniaceae</taxon>
        <taxon>Symbiodinium</taxon>
    </lineage>
</organism>